<dbReference type="EMBL" id="CP158254">
    <property type="protein sequence ID" value="XDJ48486.1"/>
    <property type="molecule type" value="Genomic_DNA"/>
</dbReference>
<protein>
    <submittedName>
        <fullName evidence="1">Uncharacterized protein</fullName>
    </submittedName>
</protein>
<evidence type="ECO:0000313" key="1">
    <source>
        <dbReference type="EMBL" id="XDJ48486.1"/>
    </source>
</evidence>
<reference evidence="1" key="1">
    <citation type="submission" date="2024-05" db="EMBL/GenBank/DDBJ databases">
        <authorList>
            <person name="Luo Y.-C."/>
            <person name="Nicholds J."/>
            <person name="Mortimer T."/>
            <person name="Maboni G."/>
        </authorList>
    </citation>
    <scope>NUCLEOTIDE SEQUENCE</scope>
    <source>
        <strain evidence="1">151836</strain>
    </source>
</reference>
<gene>
    <name evidence="1" type="ORF">ABRZ04_05320</name>
</gene>
<sequence length="77" mass="7987">MSTTPTSYVGSFTSLAGHHWCVQSANSRGAHAVSMHSGSLALFLEADEAQALGTRLIAAADHYRKAARAAESVVEGA</sequence>
<name>A0AB39D342_9BURK</name>
<proteinExistence type="predicted"/>
<accession>A0AB39D342</accession>
<dbReference type="RefSeq" id="WP_368640603.1">
    <property type="nucleotide sequence ID" value="NZ_CP158254.1"/>
</dbReference>
<dbReference type="AlphaFoldDB" id="A0AB39D342"/>
<organism evidence="1">
    <name type="scientific">Castellaniella ginsengisoli</name>
    <dbReference type="NCBI Taxonomy" id="546114"/>
    <lineage>
        <taxon>Bacteria</taxon>
        <taxon>Pseudomonadati</taxon>
        <taxon>Pseudomonadota</taxon>
        <taxon>Betaproteobacteria</taxon>
        <taxon>Burkholderiales</taxon>
        <taxon>Alcaligenaceae</taxon>
        <taxon>Castellaniella</taxon>
    </lineage>
</organism>